<keyword evidence="7" id="KW-0812">Transmembrane</keyword>
<dbReference type="AlphaFoldDB" id="A0A2T7NUA4"/>
<keyword evidence="5 6" id="KW-0472">Membrane</keyword>
<dbReference type="Proteomes" id="UP000245119">
    <property type="component" value="Linkage Group LG9"/>
</dbReference>
<dbReference type="PANTHER" id="PTHR10844:SF19">
    <property type="entry name" value="CAVEOLIN-2"/>
    <property type="match status" value="1"/>
</dbReference>
<dbReference type="GO" id="GO:0005901">
    <property type="term" value="C:caveola"/>
    <property type="evidence" value="ECO:0007669"/>
    <property type="project" value="UniProtKB-SubCell"/>
</dbReference>
<evidence type="ECO:0000256" key="3">
    <source>
        <dbReference type="ARBA" id="ARBA00022475"/>
    </source>
</evidence>
<evidence type="ECO:0000256" key="4">
    <source>
        <dbReference type="ARBA" id="ARBA00023034"/>
    </source>
</evidence>
<dbReference type="STRING" id="400727.A0A2T7NUA4"/>
<evidence type="ECO:0000256" key="5">
    <source>
        <dbReference type="ARBA" id="ARBA00023136"/>
    </source>
</evidence>
<dbReference type="EMBL" id="PZQS01000009">
    <property type="protein sequence ID" value="PVD24741.1"/>
    <property type="molecule type" value="Genomic_DNA"/>
</dbReference>
<proteinExistence type="inferred from homology"/>
<organism evidence="8 9">
    <name type="scientific">Pomacea canaliculata</name>
    <name type="common">Golden apple snail</name>
    <dbReference type="NCBI Taxonomy" id="400727"/>
    <lineage>
        <taxon>Eukaryota</taxon>
        <taxon>Metazoa</taxon>
        <taxon>Spiralia</taxon>
        <taxon>Lophotrochozoa</taxon>
        <taxon>Mollusca</taxon>
        <taxon>Gastropoda</taxon>
        <taxon>Caenogastropoda</taxon>
        <taxon>Architaenioglossa</taxon>
        <taxon>Ampullarioidea</taxon>
        <taxon>Ampullariidae</taxon>
        <taxon>Pomacea</taxon>
    </lineage>
</organism>
<dbReference type="GO" id="GO:0060090">
    <property type="term" value="F:molecular adaptor activity"/>
    <property type="evidence" value="ECO:0007669"/>
    <property type="project" value="TreeGrafter"/>
</dbReference>
<evidence type="ECO:0000256" key="6">
    <source>
        <dbReference type="RuleBase" id="RU000680"/>
    </source>
</evidence>
<dbReference type="GO" id="GO:0070836">
    <property type="term" value="P:caveola assembly"/>
    <property type="evidence" value="ECO:0007669"/>
    <property type="project" value="InterPro"/>
</dbReference>
<keyword evidence="4 6" id="KW-0333">Golgi apparatus</keyword>
<name>A0A2T7NUA4_POMCA</name>
<keyword evidence="9" id="KW-1185">Reference proteome</keyword>
<evidence type="ECO:0000313" key="9">
    <source>
        <dbReference type="Proteomes" id="UP000245119"/>
    </source>
</evidence>
<dbReference type="OrthoDB" id="5917823at2759"/>
<comment type="similarity">
    <text evidence="2 6">Belongs to the caveolin family.</text>
</comment>
<dbReference type="Pfam" id="PF01146">
    <property type="entry name" value="Caveolin"/>
    <property type="match status" value="1"/>
</dbReference>
<accession>A0A2T7NUA4</accession>
<evidence type="ECO:0000256" key="2">
    <source>
        <dbReference type="ARBA" id="ARBA00010988"/>
    </source>
</evidence>
<feature type="transmembrane region" description="Helical" evidence="7">
    <location>
        <begin position="37"/>
        <end position="64"/>
    </location>
</feature>
<dbReference type="PANTHER" id="PTHR10844">
    <property type="entry name" value="CAVEOLIN"/>
    <property type="match status" value="1"/>
</dbReference>
<protein>
    <recommendedName>
        <fullName evidence="6">Caveolin</fullName>
    </recommendedName>
</protein>
<keyword evidence="3 6" id="KW-1003">Cell membrane</keyword>
<evidence type="ECO:0000256" key="7">
    <source>
        <dbReference type="SAM" id="Phobius"/>
    </source>
</evidence>
<dbReference type="InterPro" id="IPR001612">
    <property type="entry name" value="Caveolin"/>
</dbReference>
<comment type="caution">
    <text evidence="8">The sequence shown here is derived from an EMBL/GenBank/DDBJ whole genome shotgun (WGS) entry which is preliminary data.</text>
</comment>
<reference evidence="8 9" key="1">
    <citation type="submission" date="2018-04" db="EMBL/GenBank/DDBJ databases">
        <title>The genome of golden apple snail Pomacea canaliculata provides insight into stress tolerance and invasive adaptation.</title>
        <authorList>
            <person name="Liu C."/>
            <person name="Liu B."/>
            <person name="Ren Y."/>
            <person name="Zhang Y."/>
            <person name="Wang H."/>
            <person name="Li S."/>
            <person name="Jiang F."/>
            <person name="Yin L."/>
            <person name="Zhang G."/>
            <person name="Qian W."/>
            <person name="Fan W."/>
        </authorList>
    </citation>
    <scope>NUCLEOTIDE SEQUENCE [LARGE SCALE GENOMIC DNA]</scope>
    <source>
        <strain evidence="8">SZHN2017</strain>
        <tissue evidence="8">Muscle</tissue>
    </source>
</reference>
<gene>
    <name evidence="8" type="ORF">C0Q70_15226</name>
</gene>
<sequence>MEETSTAMGLDLKDRDPKRLNDSIKVFNITRLWCYRVLSLILAVPAACVWGVHFALLAFCTVWCCRPFMRWAQIVCGYCGDCHLIFIENFVKPVFVAVSFIFANFKVVSFVRTSGRMSHSGLSVKWMLRP</sequence>
<keyword evidence="7" id="KW-1133">Transmembrane helix</keyword>
<evidence type="ECO:0000313" key="8">
    <source>
        <dbReference type="EMBL" id="PVD24741.1"/>
    </source>
</evidence>
<comment type="function">
    <text evidence="6">May act as a scaffolding protein within caveolar membranes. Interacts directly with G-protein alpha subunits and can functionally regulate their activity.</text>
</comment>
<dbReference type="GO" id="GO:0000139">
    <property type="term" value="C:Golgi membrane"/>
    <property type="evidence" value="ECO:0007669"/>
    <property type="project" value="UniProtKB-SubCell"/>
</dbReference>
<evidence type="ECO:0000256" key="1">
    <source>
        <dbReference type="ARBA" id="ARBA00004202"/>
    </source>
</evidence>
<comment type="subcellular location">
    <subcellularLocation>
        <location evidence="1 6">Cell membrane</location>
        <topology evidence="1 6">Peripheral membrane protein</topology>
    </subcellularLocation>
    <subcellularLocation>
        <location evidence="6">Golgi apparatus membrane</location>
        <topology evidence="6">Peripheral membrane protein</topology>
    </subcellularLocation>
    <subcellularLocation>
        <location evidence="6">Membrane</location>
        <location evidence="6">Caveola</location>
        <topology evidence="6">Peripheral membrane protein</topology>
    </subcellularLocation>
</comment>